<reference evidence="3" key="1">
    <citation type="journal article" date="2020" name="New Phytol.">
        <title>Comparative genomics reveals dynamic genome evolution in host specialist ectomycorrhizal fungi.</title>
        <authorList>
            <person name="Lofgren L.A."/>
            <person name="Nguyen N.H."/>
            <person name="Vilgalys R."/>
            <person name="Ruytinx J."/>
            <person name="Liao H.L."/>
            <person name="Branco S."/>
            <person name="Kuo A."/>
            <person name="LaButti K."/>
            <person name="Lipzen A."/>
            <person name="Andreopoulos W."/>
            <person name="Pangilinan J."/>
            <person name="Riley R."/>
            <person name="Hundley H."/>
            <person name="Na H."/>
            <person name="Barry K."/>
            <person name="Grigoriev I.V."/>
            <person name="Stajich J.E."/>
            <person name="Kennedy P.G."/>
        </authorList>
    </citation>
    <scope>NUCLEOTIDE SEQUENCE</scope>
    <source>
        <strain evidence="3">S12</strain>
    </source>
</reference>
<gene>
    <name evidence="3" type="ORF">HD556DRAFT_1444032</name>
</gene>
<dbReference type="Gene3D" id="3.10.20.90">
    <property type="entry name" value="Phosphatidylinositol 3-kinase Catalytic Subunit, Chain A, domain 1"/>
    <property type="match status" value="2"/>
</dbReference>
<feature type="compositionally biased region" description="Polar residues" evidence="1">
    <location>
        <begin position="138"/>
        <end position="147"/>
    </location>
</feature>
<dbReference type="GeneID" id="64600484"/>
<name>A0A9P7AN40_9AGAM</name>
<dbReference type="OrthoDB" id="3365399at2759"/>
<dbReference type="Proteomes" id="UP000719766">
    <property type="component" value="Unassembled WGS sequence"/>
</dbReference>
<feature type="compositionally biased region" description="Basic residues" evidence="1">
    <location>
        <begin position="152"/>
        <end position="161"/>
    </location>
</feature>
<feature type="region of interest" description="Disordered" evidence="1">
    <location>
        <begin position="328"/>
        <end position="363"/>
    </location>
</feature>
<dbReference type="Pfam" id="PF11976">
    <property type="entry name" value="Rad60-SLD"/>
    <property type="match status" value="1"/>
</dbReference>
<feature type="compositionally biased region" description="Acidic residues" evidence="1">
    <location>
        <begin position="84"/>
        <end position="96"/>
    </location>
</feature>
<evidence type="ECO:0000256" key="1">
    <source>
        <dbReference type="SAM" id="MobiDB-lite"/>
    </source>
</evidence>
<feature type="compositionally biased region" description="Low complexity" evidence="1">
    <location>
        <begin position="26"/>
        <end position="45"/>
    </location>
</feature>
<protein>
    <recommendedName>
        <fullName evidence="2">Rad60/SUMO-like domain-containing protein</fullName>
    </recommendedName>
</protein>
<dbReference type="EMBL" id="JABBWE010000033">
    <property type="protein sequence ID" value="KAG1792953.1"/>
    <property type="molecule type" value="Genomic_DNA"/>
</dbReference>
<feature type="domain" description="Rad60/SUMO-like" evidence="2">
    <location>
        <begin position="364"/>
        <end position="448"/>
    </location>
</feature>
<feature type="compositionally biased region" description="Basic residues" evidence="1">
    <location>
        <begin position="1"/>
        <end position="14"/>
    </location>
</feature>
<dbReference type="CDD" id="cd01763">
    <property type="entry name" value="Ubl_SUMO_like"/>
    <property type="match status" value="1"/>
</dbReference>
<feature type="region of interest" description="Disordered" evidence="1">
    <location>
        <begin position="1"/>
        <end position="113"/>
    </location>
</feature>
<dbReference type="InterPro" id="IPR029071">
    <property type="entry name" value="Ubiquitin-like_domsf"/>
</dbReference>
<sequence length="450" mass="49837">MSTARPRPRPRPVAKPKTASSTTVDPNSTPSPVQPSSSTSTTQNPIAGNKLDDEDSIFLRNRGRTSQCWNKLRAMTKDTPSDKADEDDLDWGEQTEPESTPRHRKKKSNKQHELPRWQTVDIVTLLSSDNEEDDFEITENTPRISSNDSPPRKRKRDRSRSKSITPPPQLPIHQLNNARALVRQALAVAPPRAPSPIEIPDDPTDTSDLNPELAKIAEEVRRRAVTTKNMPEQGGGPELVIIKVRWQPHPLNTAGAKDVWNFKMKRHDTFQYLFEELADLAAVLVDHLVVSHDGKRLFASGTPHSLRIWAEGELEACDQTTWDYVRAQRHQQAPKAAQSSKNSPSPERESDPESEAESTGGDKIKLVLRSAATEENVNLTVRPTTTCGAIVKAFLKAAGLSDQYPISSSKDKQTAQAIPQLMVDGDKMADDMEIGEADLDDGDLVEVVGL</sequence>
<dbReference type="RefSeq" id="XP_041159490.1">
    <property type="nucleotide sequence ID" value="XM_041306720.1"/>
</dbReference>
<dbReference type="AlphaFoldDB" id="A0A9P7AN40"/>
<accession>A0A9P7AN40</accession>
<dbReference type="InterPro" id="IPR022617">
    <property type="entry name" value="Rad60/SUMO-like_dom"/>
</dbReference>
<dbReference type="SUPFAM" id="SSF54236">
    <property type="entry name" value="Ubiquitin-like"/>
    <property type="match status" value="1"/>
</dbReference>
<keyword evidence="4" id="KW-1185">Reference proteome</keyword>
<evidence type="ECO:0000259" key="2">
    <source>
        <dbReference type="Pfam" id="PF11976"/>
    </source>
</evidence>
<organism evidence="3 4">
    <name type="scientific">Suillus plorans</name>
    <dbReference type="NCBI Taxonomy" id="116603"/>
    <lineage>
        <taxon>Eukaryota</taxon>
        <taxon>Fungi</taxon>
        <taxon>Dikarya</taxon>
        <taxon>Basidiomycota</taxon>
        <taxon>Agaricomycotina</taxon>
        <taxon>Agaricomycetes</taxon>
        <taxon>Agaricomycetidae</taxon>
        <taxon>Boletales</taxon>
        <taxon>Suillineae</taxon>
        <taxon>Suillaceae</taxon>
        <taxon>Suillus</taxon>
    </lineage>
</organism>
<evidence type="ECO:0000313" key="3">
    <source>
        <dbReference type="EMBL" id="KAG1792953.1"/>
    </source>
</evidence>
<comment type="caution">
    <text evidence="3">The sequence shown here is derived from an EMBL/GenBank/DDBJ whole genome shotgun (WGS) entry which is preliminary data.</text>
</comment>
<feature type="region of interest" description="Disordered" evidence="1">
    <location>
        <begin position="133"/>
        <end position="173"/>
    </location>
</feature>
<proteinExistence type="predicted"/>
<evidence type="ECO:0000313" key="4">
    <source>
        <dbReference type="Proteomes" id="UP000719766"/>
    </source>
</evidence>